<dbReference type="Proteomes" id="UP001158576">
    <property type="component" value="Chromosome XSR"/>
</dbReference>
<dbReference type="PANTHER" id="PTHR12547">
    <property type="entry name" value="CCCH ZINC FINGER/TIS11-RELATED"/>
    <property type="match status" value="1"/>
</dbReference>
<name>A0ABN7S757_OIKDI</name>
<evidence type="ECO:0000313" key="8">
    <source>
        <dbReference type="EMBL" id="CAG5094227.1"/>
    </source>
</evidence>
<feature type="domain" description="C3H1-type" evidence="7">
    <location>
        <begin position="81"/>
        <end position="109"/>
    </location>
</feature>
<dbReference type="EMBL" id="OU015569">
    <property type="protein sequence ID" value="CAG5094227.1"/>
    <property type="molecule type" value="Genomic_DNA"/>
</dbReference>
<dbReference type="Pfam" id="PF00642">
    <property type="entry name" value="zf-CCCH"/>
    <property type="match status" value="2"/>
</dbReference>
<evidence type="ECO:0000256" key="1">
    <source>
        <dbReference type="ARBA" id="ARBA00022723"/>
    </source>
</evidence>
<feature type="region of interest" description="Disordered" evidence="6">
    <location>
        <begin position="1"/>
        <end position="41"/>
    </location>
</feature>
<dbReference type="SUPFAM" id="SSF90229">
    <property type="entry name" value="CCCH zinc finger"/>
    <property type="match status" value="2"/>
</dbReference>
<evidence type="ECO:0000256" key="6">
    <source>
        <dbReference type="SAM" id="MobiDB-lite"/>
    </source>
</evidence>
<evidence type="ECO:0000256" key="3">
    <source>
        <dbReference type="ARBA" id="ARBA00022771"/>
    </source>
</evidence>
<dbReference type="InterPro" id="IPR036855">
    <property type="entry name" value="Znf_CCCH_sf"/>
</dbReference>
<dbReference type="PROSITE" id="PS50103">
    <property type="entry name" value="ZF_C3H1"/>
    <property type="match status" value="2"/>
</dbReference>
<keyword evidence="9" id="KW-1185">Reference proteome</keyword>
<reference evidence="8 9" key="1">
    <citation type="submission" date="2021-04" db="EMBL/GenBank/DDBJ databases">
        <authorList>
            <person name="Bliznina A."/>
        </authorList>
    </citation>
    <scope>NUCLEOTIDE SEQUENCE [LARGE SCALE GENOMIC DNA]</scope>
</reference>
<keyword evidence="2" id="KW-0677">Repeat</keyword>
<evidence type="ECO:0000259" key="7">
    <source>
        <dbReference type="PROSITE" id="PS50103"/>
    </source>
</evidence>
<keyword evidence="1 5" id="KW-0479">Metal-binding</keyword>
<dbReference type="SMART" id="SM00356">
    <property type="entry name" value="ZnF_C3H1"/>
    <property type="match status" value="2"/>
</dbReference>
<dbReference type="InterPro" id="IPR000571">
    <property type="entry name" value="Znf_CCCH"/>
</dbReference>
<feature type="domain" description="C3H1-type" evidence="7">
    <location>
        <begin position="43"/>
        <end position="71"/>
    </location>
</feature>
<feature type="zinc finger region" description="C3H1-type" evidence="5">
    <location>
        <begin position="43"/>
        <end position="71"/>
    </location>
</feature>
<dbReference type="PANTHER" id="PTHR12547:SF18">
    <property type="entry name" value="PROTEIN TIS11"/>
    <property type="match status" value="1"/>
</dbReference>
<dbReference type="Gene3D" id="4.10.1000.10">
    <property type="entry name" value="Zinc finger, CCCH-type"/>
    <property type="match status" value="2"/>
</dbReference>
<gene>
    <name evidence="8" type="ORF">OKIOD_LOCUS4924</name>
</gene>
<evidence type="ECO:0000256" key="4">
    <source>
        <dbReference type="ARBA" id="ARBA00022833"/>
    </source>
</evidence>
<evidence type="ECO:0000256" key="5">
    <source>
        <dbReference type="PROSITE-ProRule" id="PRU00723"/>
    </source>
</evidence>
<feature type="zinc finger region" description="C3H1-type" evidence="5">
    <location>
        <begin position="81"/>
        <end position="109"/>
    </location>
</feature>
<evidence type="ECO:0000256" key="2">
    <source>
        <dbReference type="ARBA" id="ARBA00022737"/>
    </source>
</evidence>
<accession>A0ABN7S757</accession>
<protein>
    <submittedName>
        <fullName evidence="8">Oidioi.mRNA.OKI2018_I69.XSR.g13366.t1.cds</fullName>
    </submittedName>
</protein>
<dbReference type="InterPro" id="IPR045877">
    <property type="entry name" value="ZFP36-like"/>
</dbReference>
<evidence type="ECO:0000313" key="9">
    <source>
        <dbReference type="Proteomes" id="UP001158576"/>
    </source>
</evidence>
<keyword evidence="3 5" id="KW-0863">Zinc-finger</keyword>
<sequence length="344" mass="37631">MRPFSRTPRKSSRDSANPHAFRSRTVSVASTGSSDSSGKHNSLYKTELCRSYEETGNCRYGKKCQFAHSLKEIRVLNRHPKYKTEMCKSFHTNGYCPYGARCHFIHNPEDELLGSEYQGGANSSNSSTSGANSDELAIDKSLGALSLKVEEWPLPGNEVASSGSCSSSDQLIHSISSSTSANSISTNTWSTRIAKMAKESSMVAPPPPPSSKYPEPAFGSQFVERSSPPTPWTSAMYSPKRPFGSSCQFGSIGSGVSSDRECSSSPEVDPKFDTAYEPFAPVEPVPRLELPKFEPPISSSYSFNNQELNNSSSNSSNCSWFFESEPDGIFQAPRLPVFQSLHDF</sequence>
<organism evidence="8 9">
    <name type="scientific">Oikopleura dioica</name>
    <name type="common">Tunicate</name>
    <dbReference type="NCBI Taxonomy" id="34765"/>
    <lineage>
        <taxon>Eukaryota</taxon>
        <taxon>Metazoa</taxon>
        <taxon>Chordata</taxon>
        <taxon>Tunicata</taxon>
        <taxon>Appendicularia</taxon>
        <taxon>Copelata</taxon>
        <taxon>Oikopleuridae</taxon>
        <taxon>Oikopleura</taxon>
    </lineage>
</organism>
<keyword evidence="4 5" id="KW-0862">Zinc</keyword>
<feature type="region of interest" description="Disordered" evidence="6">
    <location>
        <begin position="201"/>
        <end position="234"/>
    </location>
</feature>
<proteinExistence type="predicted"/>
<feature type="compositionally biased region" description="Low complexity" evidence="6">
    <location>
        <begin position="25"/>
        <end position="36"/>
    </location>
</feature>